<dbReference type="Pfam" id="PF09861">
    <property type="entry name" value="Lar_N"/>
    <property type="match status" value="1"/>
</dbReference>
<dbReference type="AlphaFoldDB" id="A0A6J4SNY1"/>
<dbReference type="GO" id="GO:0050043">
    <property type="term" value="F:lactate racemase activity"/>
    <property type="evidence" value="ECO:0007669"/>
    <property type="project" value="InterPro"/>
</dbReference>
<protein>
    <submittedName>
        <fullName evidence="3">Transcriptional regulator</fullName>
    </submittedName>
</protein>
<dbReference type="InterPro" id="IPR043166">
    <property type="entry name" value="LarA-like_C"/>
</dbReference>
<reference evidence="3" key="1">
    <citation type="submission" date="2020-02" db="EMBL/GenBank/DDBJ databases">
        <authorList>
            <person name="Meier V. D."/>
        </authorList>
    </citation>
    <scope>NUCLEOTIDE SEQUENCE</scope>
    <source>
        <strain evidence="3">AVDCRST_MAG45</strain>
    </source>
</reference>
<dbReference type="EMBL" id="CADCVU010000102">
    <property type="protein sequence ID" value="CAA9499830.1"/>
    <property type="molecule type" value="Genomic_DNA"/>
</dbReference>
<dbReference type="Gene3D" id="3.40.50.11440">
    <property type="match status" value="1"/>
</dbReference>
<organism evidence="3">
    <name type="scientific">uncultured Solirubrobacterales bacterium</name>
    <dbReference type="NCBI Taxonomy" id="768556"/>
    <lineage>
        <taxon>Bacteria</taxon>
        <taxon>Bacillati</taxon>
        <taxon>Actinomycetota</taxon>
        <taxon>Thermoleophilia</taxon>
        <taxon>Solirubrobacterales</taxon>
        <taxon>environmental samples</taxon>
    </lineage>
</organism>
<dbReference type="InterPro" id="IPR018657">
    <property type="entry name" value="LarA-like_N"/>
</dbReference>
<dbReference type="PANTHER" id="PTHR33171:SF17">
    <property type="entry name" value="LARA-LIKE N-TERMINAL DOMAIN-CONTAINING PROTEIN"/>
    <property type="match status" value="1"/>
</dbReference>
<feature type="domain" description="LarA-like N-terminal" evidence="2">
    <location>
        <begin position="58"/>
        <end position="244"/>
    </location>
</feature>
<evidence type="ECO:0000256" key="1">
    <source>
        <dbReference type="SAM" id="MobiDB-lite"/>
    </source>
</evidence>
<evidence type="ECO:0000313" key="3">
    <source>
        <dbReference type="EMBL" id="CAA9499830.1"/>
    </source>
</evidence>
<dbReference type="PANTHER" id="PTHR33171">
    <property type="entry name" value="LAR_N DOMAIN-CONTAINING PROTEIN"/>
    <property type="match status" value="1"/>
</dbReference>
<accession>A0A6J4SNY1</accession>
<gene>
    <name evidence="3" type="ORF">AVDCRST_MAG45-1232</name>
</gene>
<sequence>MLQRSTPASAEHPRRRSAAERDAGVIEITEKSPPTLFHAGESFRLERLPVGSRVVNAPPPLKALADLDAAIDHALDAPLGTDPLDALLRSGMRLTIAFDDLSVPLPPMRSPDVRGRIIERVLERAYRAGVDDIHLIAALALHRRMTPAELRHVVGPAVFDSFGPDELYNHDAEDPDGNVSLGETEHGEPVTLNRRAAESDLLVYVHLVTAPLQGGPKSAAIGLGTYRSISAHHTSHTLRHSRSFMDPDHSELHHSSGRQGRVIEDAVETFHLEATINDDMYSEPLRFLAKPTQLWTPRDQVVFAGMKRGLDRMPIKARRTAFARMTAPFGVTSITGGAVREAHAVAMEHLADQQAVRVEGQSDVVTAGLPYIGPYNVNSILNPVLVMSLALGYFFNLYQGRPLVREGGVIIFTHPVERDFHPVHHPSYIDFYEEVLAETTDPAELERRFERDYAEDEWYRHLYRTSHAYHGVHPFYMWYWGAHALEHVGRVIFVGGDRDACRRLGFGRADTMRDGLEMAEDVVGRDPSITHFGCPPIFYCEVE</sequence>
<feature type="region of interest" description="Disordered" evidence="1">
    <location>
        <begin position="1"/>
        <end position="25"/>
    </location>
</feature>
<evidence type="ECO:0000259" key="2">
    <source>
        <dbReference type="Pfam" id="PF09861"/>
    </source>
</evidence>
<proteinExistence type="predicted"/>
<dbReference type="InterPro" id="IPR048068">
    <property type="entry name" value="LarA-like"/>
</dbReference>
<dbReference type="Gene3D" id="3.90.226.30">
    <property type="match status" value="1"/>
</dbReference>
<name>A0A6J4SNY1_9ACTN</name>